<evidence type="ECO:0000256" key="1">
    <source>
        <dbReference type="ARBA" id="ARBA00022729"/>
    </source>
</evidence>
<name>A0A267G3Y0_9PLAT</name>
<organism evidence="9 10">
    <name type="scientific">Macrostomum lignano</name>
    <dbReference type="NCBI Taxonomy" id="282301"/>
    <lineage>
        <taxon>Eukaryota</taxon>
        <taxon>Metazoa</taxon>
        <taxon>Spiralia</taxon>
        <taxon>Lophotrochozoa</taxon>
        <taxon>Platyhelminthes</taxon>
        <taxon>Rhabditophora</taxon>
        <taxon>Macrostomorpha</taxon>
        <taxon>Macrostomida</taxon>
        <taxon>Macrostomidae</taxon>
        <taxon>Macrostomum</taxon>
    </lineage>
</organism>
<protein>
    <recommendedName>
        <fullName evidence="8">Vitellogenin domain-containing protein</fullName>
    </recommendedName>
</protein>
<dbReference type="Gene3D" id="2.20.80.10">
    <property type="entry name" value="Lipovitellin-phosvitin complex, chain A, domain 4"/>
    <property type="match status" value="1"/>
</dbReference>
<comment type="caution">
    <text evidence="9">The sequence shown here is derived from an EMBL/GenBank/DDBJ whole genome shotgun (WGS) entry which is preliminary data.</text>
</comment>
<dbReference type="STRING" id="282301.A0A267G3Y0"/>
<dbReference type="Gene3D" id="2.20.50.20">
    <property type="entry name" value="Lipovitellin. Chain A, domain 3"/>
    <property type="match status" value="1"/>
</dbReference>
<dbReference type="OrthoDB" id="6484170at2759"/>
<comment type="caution">
    <text evidence="5">Lacks conserved residue(s) required for the propagation of feature annotation.</text>
</comment>
<dbReference type="InterPro" id="IPR011030">
    <property type="entry name" value="Lipovitellin_superhlx_dom"/>
</dbReference>
<evidence type="ECO:0000256" key="4">
    <source>
        <dbReference type="ARBA" id="ARBA00023180"/>
    </source>
</evidence>
<evidence type="ECO:0000256" key="7">
    <source>
        <dbReference type="SAM" id="SignalP"/>
    </source>
</evidence>
<dbReference type="GO" id="GO:0005319">
    <property type="term" value="F:lipid transporter activity"/>
    <property type="evidence" value="ECO:0007669"/>
    <property type="project" value="InterPro"/>
</dbReference>
<reference evidence="9 10" key="1">
    <citation type="submission" date="2017-06" db="EMBL/GenBank/DDBJ databases">
        <title>A platform for efficient transgenesis in Macrostomum lignano, a flatworm model organism for stem cell research.</title>
        <authorList>
            <person name="Berezikov E."/>
        </authorList>
    </citation>
    <scope>NUCLEOTIDE SEQUENCE [LARGE SCALE GENOMIC DNA]</scope>
    <source>
        <strain evidence="9">DV1</strain>
        <tissue evidence="9">Whole organism</tissue>
    </source>
</reference>
<evidence type="ECO:0000256" key="3">
    <source>
        <dbReference type="ARBA" id="ARBA00023157"/>
    </source>
</evidence>
<evidence type="ECO:0000256" key="6">
    <source>
        <dbReference type="SAM" id="MobiDB-lite"/>
    </source>
</evidence>
<keyword evidence="2" id="KW-0758">Storage protein</keyword>
<dbReference type="InterPro" id="IPR015255">
    <property type="entry name" value="Vitellinogen_open_b-sht"/>
</dbReference>
<dbReference type="PANTHER" id="PTHR23345:SF15">
    <property type="entry name" value="VITELLOGENIN 1-RELATED"/>
    <property type="match status" value="1"/>
</dbReference>
<dbReference type="InterPro" id="IPR015817">
    <property type="entry name" value="Vitellinogen_open_b-sht_sub1"/>
</dbReference>
<dbReference type="SUPFAM" id="SSF56968">
    <property type="entry name" value="Lipovitellin-phosvitin complex, beta-sheet shell regions"/>
    <property type="match status" value="2"/>
</dbReference>
<dbReference type="SMART" id="SM00638">
    <property type="entry name" value="LPD_N"/>
    <property type="match status" value="1"/>
</dbReference>
<dbReference type="Pfam" id="PF01347">
    <property type="entry name" value="Vitellogenin_N"/>
    <property type="match status" value="1"/>
</dbReference>
<feature type="region of interest" description="Disordered" evidence="6">
    <location>
        <begin position="23"/>
        <end position="47"/>
    </location>
</feature>
<dbReference type="PANTHER" id="PTHR23345">
    <property type="entry name" value="VITELLOGENIN-RELATED"/>
    <property type="match status" value="1"/>
</dbReference>
<evidence type="ECO:0000256" key="5">
    <source>
        <dbReference type="PROSITE-ProRule" id="PRU00557"/>
    </source>
</evidence>
<dbReference type="Proteomes" id="UP000215902">
    <property type="component" value="Unassembled WGS sequence"/>
</dbReference>
<dbReference type="SMART" id="SM01169">
    <property type="entry name" value="DUF1943"/>
    <property type="match status" value="1"/>
</dbReference>
<dbReference type="SUPFAM" id="SSF48431">
    <property type="entry name" value="Lipovitellin-phosvitin complex, superhelical domain"/>
    <property type="match status" value="1"/>
</dbReference>
<feature type="signal peptide" evidence="7">
    <location>
        <begin position="1"/>
        <end position="18"/>
    </location>
</feature>
<keyword evidence="10" id="KW-1185">Reference proteome</keyword>
<keyword evidence="4" id="KW-0325">Glycoprotein</keyword>
<feature type="domain" description="Vitellogenin" evidence="8">
    <location>
        <begin position="45"/>
        <end position="666"/>
    </location>
</feature>
<dbReference type="InterPro" id="IPR001747">
    <property type="entry name" value="Vitellogenin_N"/>
</dbReference>
<dbReference type="InterPro" id="IPR015819">
    <property type="entry name" value="Lipid_transp_b-sht_shell"/>
</dbReference>
<dbReference type="Gene3D" id="2.30.230.10">
    <property type="entry name" value="Lipovitellin, beta-sheet shell regions, chain A"/>
    <property type="match status" value="1"/>
</dbReference>
<dbReference type="GO" id="GO:0045735">
    <property type="term" value="F:nutrient reservoir activity"/>
    <property type="evidence" value="ECO:0007669"/>
    <property type="project" value="UniProtKB-KW"/>
</dbReference>
<accession>A0A267G3Y0</accession>
<dbReference type="InterPro" id="IPR015816">
    <property type="entry name" value="Vitellinogen_b-sht_N"/>
</dbReference>
<evidence type="ECO:0000256" key="2">
    <source>
        <dbReference type="ARBA" id="ARBA00022761"/>
    </source>
</evidence>
<dbReference type="Gene3D" id="1.25.10.20">
    <property type="entry name" value="Vitellinogen, superhelical"/>
    <property type="match status" value="1"/>
</dbReference>
<evidence type="ECO:0000259" key="8">
    <source>
        <dbReference type="PROSITE" id="PS51211"/>
    </source>
</evidence>
<evidence type="ECO:0000313" key="9">
    <source>
        <dbReference type="EMBL" id="PAA80758.1"/>
    </source>
</evidence>
<feature type="chain" id="PRO_5011995156" description="Vitellogenin domain-containing protein" evidence="7">
    <location>
        <begin position="19"/>
        <end position="5153"/>
    </location>
</feature>
<dbReference type="PROSITE" id="PS51211">
    <property type="entry name" value="VITELLOGENIN"/>
    <property type="match status" value="1"/>
</dbReference>
<proteinExistence type="predicted"/>
<dbReference type="EMBL" id="NIVC01000568">
    <property type="protein sequence ID" value="PAA80758.1"/>
    <property type="molecule type" value="Genomic_DNA"/>
</dbReference>
<dbReference type="Pfam" id="PF09172">
    <property type="entry name" value="Vit_open_b-sht"/>
    <property type="match status" value="1"/>
</dbReference>
<dbReference type="InterPro" id="IPR050733">
    <property type="entry name" value="Vitellogenin/Apolipophorin"/>
</dbReference>
<gene>
    <name evidence="9" type="ORF">BOX15_Mlig027085g4</name>
</gene>
<evidence type="ECO:0000313" key="10">
    <source>
        <dbReference type="Proteomes" id="UP000215902"/>
    </source>
</evidence>
<sequence length="5153" mass="577324">MEHKTVLLLLVLAALANAGPLTRRQDGGCAKSCPRPKDGDAPSPYTPGKSYTFNYMTGVRSEIKGASEESTGLRLTAKVVLDAFSTCELAMRMEEVRVSEQDPSDPTRWTESPHQAQFESELTASDVHFVLRNGQIPEVCAELLEPEWVLNIKKAAISMLQNTNPNKVESYNGIETDISGKCKVTYSPAKESGREFEVVKVTDLMSCLDQQRVRGSFQSSSYRVPAQIQSMPLTKANRTCKVVYYSSGNLKSSLCTEEHIFRPFSTDNAGAVTQVEQRMEFIGSGGMPRLSHDHTFKRSPLEYQHHDFKQPSRVPEQDVRSVLNDLCELGTSVTPQTPKLFNELIHRLRGLSSQQLAAIRSEVEGSSVCRRNGQMAQQFFFDALPMVSTAAATAMMKELVLSGKISSTISEMWLTSLAFVQQPERAMLESLLPLLEAENPSQQAQLGIGALVHQYCKSRSECSKDPIVKSIGAALQRLLGRDCSTGDRKALLTTLKAIGNAGYLIDLMPTLVQCVNREANLVEVRVAAIEALRRTPCSEDRTPLMKLIRNKDVDSELRITAYLGLMSCPTMELFDTVKELLTAESSNQFASFMWTHLTNLLETSDPHKQDIRLIVEDVKLKKQYDLDKLKFSRNVEKSFFSNYLNAGAKVESNLIWSQRSFLPRSATLNMTLDLFGKSFNFFEVGGRVQGLETLLEKYLGPKGMERKQQTDTNSQLAELDNTFKVIEDEIGGSLDIKVFGHQIAFVDLWRENLERSGTNLLEWLNSLKQLREVNWQKSFSFLDTQVSIPTISGFPLILGTNGTASFVIKSSGKLDVKKLMQWPPKVEVEGKLSPSGTVHLSGMLGIGTIYGDYGVKMTASIHSSTEMQATIKTSNGEELQVEFQQPRDRQNILNTKTSYFVIHRSVEREQTMRRDLLIKHKACSQGKLMEKILGVEFCAEISYPTLVPQESAPLAPLAAGMEMDVTMFKRDTHTSYQLHLVNKKEGMNRHWKALIDTPGSRVDRKLHAEFVIDSTNKRIEASLLTPWKKGKVLMNVDSEGSSKRLVFSTEVDGTVYTRATANYRKSETAEEVKHELERMELRFLTSEPVILKGLISRGKLSNEENWKVEFSAENILTSPITVSSTFMQTGPTAAATASLNSPFLSGKLRSDYALTSGSISGMTTVSYKIGEKSEQTIRIEPTLKFSASTGEHHLKGSFKCLLSEFPQYNTYVAAFSKRSNYYNHELDIVAEFGNSGDFARLQKKYEVAQREGNNQYKLTATLETKTAKYNMQKEFEYDNSWTQVRSKLMASDEKVAGRNFETSLEFSRQPGTILYTASARTQVVDQIYKAVSKLQRLSRTFRFETAVALPDVEHSMAVELQHQTEKYSAKGRLNLADYTRIETELHLDTSSSEPSISAAVASPSGIYSANASAKFSYDDITIQGQLAAPGVDVRSRLFVNKEDDSNRLTAELYWNPRRARSDGFQIEGHMKVNRMAHSLKRDGKLVINYPTGSVEFNLKENNEHLKGNKFIEMVYGNGKKVSANFMYDINDGWTEKGIVSMLKLVTPFRRYEDITLKLDGYGSLRIRQLKIESIINSRRFKAELLINLGNINNFHSRLSIVTPWAQASFIKFELTHLLTSSEIKTKLDMEFKTKNMTFEVQGHNKGFYSQSSDLGLKIESTSTFEWMPKLLFEFNHKDDGKQFTSNAELTWNDDRTVSMNSNFNFIPQPYNKLESRGTISLTTPFSGYETFSITWDHKNNNQMIGSNCKVTYLPGKTVEVALSAYDELTAHRDRQMGCSFSIMAPFMEPVTLKGTTKYGSSRFESNVQAKVPYTGDYQVDTVATMTGPRFHFKVDTPHQLLSRFGVVHSSRRDSDNEESSSSEIFWNEEAIKLTTKVLPTVNNRMHEVILQTPFDVLKHERLVVHSSTEDGSKTTLEFSHNLQKLFGMSVASKINSDGREHKFSLDTPFRKLQSLEATTQWAWMEAEKYVRASVTYNKEHSLKMEMASVYTGTQLSFTSKVSTQCPVGSKKLVLTFNRNPQSSSAQLTIDVGLEKAIIIKSSVDNRGIFEIESTTPFSALSSSKVHLSVNKDSDVYKSDVIIQHVFHREMQRFEVMGELTGLKKAKLQVQISAPAILVGELKANFDHRLSETGKWMTTADATFPEGRIDASSELGLASGELSWKWSLRTPFTALEGLNVAVKHRNLGRLIEHQHEYKMIAGGNNVEVVNSLRLLGLQDIRFSSLFTSNIRGVERVLISGHQTLENSPMSFDAAFKIEHGQVKVAAGLDWKIQNSRFEGSSFFNLPFDSVKQFSATVRSSFVDGTHWTSKTKIQFENSMGLINFEKDFSLNGLEDASAMMKLRSPITNVAGSLRTETVRNSAVLIQGTLNVDSEEKQMNIRMEKVSESHYKARFQVSNQPVILLENNWQAPSAGSFNNAFGIMVDDRVVVASETKFLRTFEKTGLNVNTKVFGYVHNSSVELSVTERKYSFNLSHQCNWLESPIQVKLEAAKEDSGLYGLSASVLVKTPFFEDASGTLLIDLEHIYKGETLLEVRLPSTENYFGKASWNFLTDAMATIKLRVPYIQSFNSKLKTDNEELLLVIDMPKYLSEKWELRVGGRIQSAAKAKLTFNLQTSLPGLRKVNIRHSHNFYDASQLNTEVEIPGWSKNLQVQFSSSASKSRLLLDGPGMSPLTTELFLVKETDNVDAKFSATWNLLFGSNDLEVRTKLSRSPTAKMLLDVKLPLEVIHQDAVNAKMEAELQLQPATSFDADVQFSRGQGQPLASLFKANYGKHSGKRVLSVSLPTLEIAATASHGSDEILVSVSRRSKSLEFKQKSTINSLSDFEISGSFKSSGQTTKEFYIRHEGHLSQFKNRATLTIDYSPVFDYSGQLNSADGGLKGEFAVETPTTEKMTMRLGHEGALHEFNHYLDVRSKYHAPLSYRGQFQNSEGDFTASVPVLGETRMQIRRDGQKRMVSVSASNNRQLTLELDNEWTGISGRTKVKLNALDQTAVVILKNEGQGWKNFMTELSVQVGRILFETKVGFDARKSAHLSAQYTDHARSTQALYSFSLTGRRDSKDFLADVQLVKEGQTVFGLSAKHVLMKTFSVVLKTNRAGFRETSIIGSLTDSVASLVVKNDVLEQNAIKFEVIGPKTAKLVFDSEILGIYSIQYKSRDMENSRFTVSVHPEFEVRWPNSEPITLRVDYQTTPRSVDLAVRLLTPFSRFTDNKLRFSGVYAAEVKLLSTEISQEYFGNHDFSLRADTKMNELSGDITLESDFEAAVSKLTWKLTPQVQEIASENKMLGTAKFVGKTERIDGSLIGSYALEAPHDFIRATSLAFQWLNNQQQAKLSVKFKNPLLGENNFEIRSQRIEDEDSYIRQTMNAALYIEKLNERLSLRSTFTSNQDGSLYKAMGSHSLTCTQLGTYSLTEEATFGSGMVHTSVTVHTPIKSWDKTGLSFEVDSRQKLYITARMESRQHGLHGLELRLKDADLTAAATIMSVRHELNIASWNGPSVVGFTASVNSPSVKASTRLALKNGHINFEASSAGSLIYTVATRLGASWELKPYRALLAFKATLQADDLDQTWGAVCDIDLADRNAKRFVLQLEAPSSRIEKTEFSAHIQMDPTFDVTVNLQSPFAGKTKIRTMWKSVQGLFAPPAEGKFVLDTSCRHLPSFEAKIGIAQKHEHCLTDLSVRLLDTDRLLFKAGSVYDAYNRKLVLSVGTSEVTSFVWHSKSDLNSMVVNERVAIMLGQEEKFSAKAKFSWTTDKTVAVKITTPFAGYERFGVKLVGLVTSIPFHWEAKVLLPSQELKTTAILDLTDGLHVRGALVLPNLPEMELAFQATGSLRRYKFEVTTQYGKRRFSGLAHWNVLDELMARFKLETPVHQLRLLDVHGKASNDDERSELKFGIAFNDYSNELKLSKSSGSNGLKLRMHFMGKLYEVEMKRLGHMENRAVNLVYRVDSDARVDVTARLTSMLTNGRWAVRLPHSGFLEVKRLFGYNPIENVVAEWDVKMDAQETMIMIRLEQLDAHIRHRMSVQQGQLSFKTSANLPALDVKMQEVSGSVNVNKISAQETQVEVKVSTPMKAYKVVGSMNWPNGITLHISGLHDIKYVKQGSVTLQMHLIRTETLKEVSAMVAGLTERDLAAVMSMKLERTLKQLTVGVNALGAKLDANLNSKFTRGWLSSSGDWELGAELQLSTDGGAQHSLSWTSKINQAQFETDLQVKSSALPEDQPLKAKLVATYPNELHSTLDLSAFGTRIQTQMKMASRKISLSLKKNGDEMVELIASCSKSGYEAQSFNQRLDILIKKQVVFSCNTKQEIGYWKRYHSGSFDVQVLGQRSAAKCVLDADSRQLSLEADVAGNKKILLTTDFKSFSNPKIRLVYGTHEISAHVEHVKVDDSTFKTKLEVANPWKPISVELHHEHGAGRHRVKHEYSIGDRKYILNGHLLRDTNTVDGGLYYKSPVRELRTRAVTEMGEAHGSLRHSIQYNGKSYLDMNARMERKASNKKDFTHQLEVSAKMETPFAEPSNAEVQCHYNSIFGDSAWNSKIAYGDLSATHSGRIHWKNKQISSVFNLLDHENEVKIGAGHYIIRHKSGPTNIGTLSGTYSTKSSSLKFSSALTGFHTDARLRHETSGSEGTVSFEQTGSHQLPKIGGNWKLNGQSVRGELRVGDTQLNLEHTHKSIKEFSCRYTLTRGDEKHEFKAGFVVRPSSSSEYRTEIDSYVSLESAAASPFKLKLQHLHNGWKAYSCHAKMVVAGWRVLHKSSANQELRVLSAETTLHRDETSLFRNQVRISGEQVSAEAQFREIVLYKLNSRFAPTSTQIDFLSEPLQVDSTTTIDHKIRSWRHGTVSILHSGGPLADVQVNSNWDLIGESRQVYVKFNGMEIDLSGRRIDGRIHYRHQIDLGMSKLSTSGVYDPAVLFRLSEASMRASSRLSSSAARNIFTWEHKIDWKGKVKVTLGQNEAAESEMISSSWNFVSPRKTLKISHNSFGRLEFFKETETSGRVHIVAILPSGTQNITGVLNASPTWKVGTVSLNNGEAQIKGQWNVEGLAKNLTVDAGSFQLKLHHTHRSGQDFSFDHRMTCDSCLLSSILPPSFNFEGQVTSESNFAAGRVLSSLTFSDNGPFQFRAAGIWLAKTSWSKSRLHSIACVWLISTDRSKTLVSTTVSL</sequence>
<keyword evidence="1 7" id="KW-0732">Signal</keyword>
<keyword evidence="3" id="KW-1015">Disulfide bond</keyword>